<evidence type="ECO:0000256" key="1">
    <source>
        <dbReference type="ARBA" id="ARBA00004277"/>
    </source>
</evidence>
<organism evidence="8 9">
    <name type="scientific">Lingula anatina</name>
    <name type="common">Brachiopod</name>
    <name type="synonym">Lingula unguis</name>
    <dbReference type="NCBI Taxonomy" id="7574"/>
    <lineage>
        <taxon>Eukaryota</taxon>
        <taxon>Metazoa</taxon>
        <taxon>Spiralia</taxon>
        <taxon>Lophotrochozoa</taxon>
        <taxon>Brachiopoda</taxon>
        <taxon>Linguliformea</taxon>
        <taxon>Lingulata</taxon>
        <taxon>Lingulida</taxon>
        <taxon>Linguloidea</taxon>
        <taxon>Lingulidae</taxon>
        <taxon>Lingula</taxon>
    </lineage>
</organism>
<keyword evidence="2 6" id="KW-0813">Transport</keyword>
<evidence type="ECO:0000256" key="5">
    <source>
        <dbReference type="ARBA" id="ARBA00023176"/>
    </source>
</evidence>
<dbReference type="InterPro" id="IPR011012">
    <property type="entry name" value="Longin-like_dom_sf"/>
</dbReference>
<evidence type="ECO:0000313" key="9">
    <source>
        <dbReference type="RefSeq" id="XP_013407887.1"/>
    </source>
</evidence>
<reference evidence="9" key="1">
    <citation type="submission" date="2025-08" db="UniProtKB">
        <authorList>
            <consortium name="RefSeq"/>
        </authorList>
    </citation>
    <scope>IDENTIFICATION</scope>
    <source>
        <tissue evidence="9">Gonads</tissue>
    </source>
</reference>
<dbReference type="PIRSF" id="PIRSF005992">
    <property type="entry name" value="Clathrin_mu"/>
    <property type="match status" value="1"/>
</dbReference>
<dbReference type="STRING" id="7574.A0A1S3JBV4"/>
<dbReference type="InterPro" id="IPR050431">
    <property type="entry name" value="Adaptor_comp_med_subunit"/>
</dbReference>
<evidence type="ECO:0000313" key="8">
    <source>
        <dbReference type="Proteomes" id="UP000085678"/>
    </source>
</evidence>
<dbReference type="RefSeq" id="XP_013407887.1">
    <property type="nucleotide sequence ID" value="XM_013552433.2"/>
</dbReference>
<dbReference type="SUPFAM" id="SSF64356">
    <property type="entry name" value="SNARE-like"/>
    <property type="match status" value="1"/>
</dbReference>
<sequence>MLSECILVSSKGEVLVDKQFRQDVCKSSSGGFIAKVKGDSAARIPPHFMEGDIHYYYIKRSGVYFVATTKGTEVSSILVIEILSRVYHLCKDFCGVINTDTIKANMVLIYELLGEVLDFGYAQLMSASKLKPYVQSEPVLVKSEGTQDVMVPGLFGLERRVAPSHAADKPVIRSRQDQEKRNNEIFVDIVERVTAVVDADGSLSRAEVSGQVNMKSFLAGAPVIKMGLSEDLTITKGKQKGYNKVQMDDCSFHPSIDLKEFDNNRVLGIKPTEGELVVMTYHIGGENLINLPFRLTHRIEFSSTRNLELHLKLRCELAPSAHAVNVGLKIHVPRETGRITQQFSCPGQSAILKQEEKCMLWQIKRIEGGSEAASRFMLISQDKKLLNSEEVGPATLDFELSNHVCSGLKVRFLRVFEREHSYLPQRWIRYITVPDNYLFKLATTE</sequence>
<dbReference type="Pfam" id="PF00928">
    <property type="entry name" value="Adap_comp_sub"/>
    <property type="match status" value="1"/>
</dbReference>
<evidence type="ECO:0000256" key="4">
    <source>
        <dbReference type="ARBA" id="ARBA00023136"/>
    </source>
</evidence>
<dbReference type="GO" id="GO:0005905">
    <property type="term" value="C:clathrin-coated pit"/>
    <property type="evidence" value="ECO:0007669"/>
    <property type="project" value="UniProtKB-KW"/>
</dbReference>
<dbReference type="OrthoDB" id="10259133at2759"/>
<dbReference type="AlphaFoldDB" id="A0A1S3JBV4"/>
<dbReference type="Gene3D" id="2.60.40.1170">
    <property type="entry name" value="Mu homology domain, subdomain B"/>
    <property type="match status" value="2"/>
</dbReference>
<proteinExistence type="inferred from homology"/>
<protein>
    <submittedName>
        <fullName evidence="9">AP-4 complex subunit mu-1 isoform X1</fullName>
    </submittedName>
</protein>
<dbReference type="Gene3D" id="3.30.450.60">
    <property type="match status" value="1"/>
</dbReference>
<dbReference type="KEGG" id="lak:106171912"/>
<dbReference type="FunFam" id="3.30.450.60:FF:000002">
    <property type="entry name" value="AP-2 complex subunit mu, putative"/>
    <property type="match status" value="1"/>
</dbReference>
<dbReference type="PRINTS" id="PR00314">
    <property type="entry name" value="CLATHRINADPT"/>
</dbReference>
<dbReference type="InterPro" id="IPR028565">
    <property type="entry name" value="MHD"/>
</dbReference>
<gene>
    <name evidence="9" type="primary">LOC106171912</name>
</gene>
<dbReference type="Proteomes" id="UP000085678">
    <property type="component" value="Unplaced"/>
</dbReference>
<dbReference type="InterPro" id="IPR001392">
    <property type="entry name" value="Clathrin_mu"/>
</dbReference>
<comment type="similarity">
    <text evidence="6">Belongs to the adaptor complexes medium subunit family.</text>
</comment>
<evidence type="ECO:0000256" key="6">
    <source>
        <dbReference type="PIRNR" id="PIRNR005992"/>
    </source>
</evidence>
<keyword evidence="3 6" id="KW-0653">Protein transport</keyword>
<dbReference type="GeneID" id="106171912"/>
<keyword evidence="4" id="KW-0472">Membrane</keyword>
<feature type="domain" description="MHD" evidence="7">
    <location>
        <begin position="182"/>
        <end position="440"/>
    </location>
</feature>
<comment type="subcellular location">
    <subcellularLocation>
        <location evidence="1">Membrane</location>
        <location evidence="1">Coated pit</location>
        <topology evidence="1">Peripheral membrane protein</topology>
        <orientation evidence="1">Cytoplasmic side</orientation>
    </subcellularLocation>
</comment>
<evidence type="ECO:0000259" key="7">
    <source>
        <dbReference type="PROSITE" id="PS51072"/>
    </source>
</evidence>
<evidence type="ECO:0000256" key="3">
    <source>
        <dbReference type="ARBA" id="ARBA00022927"/>
    </source>
</evidence>
<keyword evidence="8" id="KW-1185">Reference proteome</keyword>
<dbReference type="GO" id="GO:0030131">
    <property type="term" value="C:clathrin adaptor complex"/>
    <property type="evidence" value="ECO:0007669"/>
    <property type="project" value="UniProtKB-UniRule"/>
</dbReference>
<dbReference type="PANTHER" id="PTHR10529">
    <property type="entry name" value="AP COMPLEX SUBUNIT MU"/>
    <property type="match status" value="1"/>
</dbReference>
<dbReference type="InParanoid" id="A0A1S3JBV4"/>
<dbReference type="GO" id="GO:0016192">
    <property type="term" value="P:vesicle-mediated transport"/>
    <property type="evidence" value="ECO:0007669"/>
    <property type="project" value="InterPro"/>
</dbReference>
<dbReference type="PROSITE" id="PS51072">
    <property type="entry name" value="MHD"/>
    <property type="match status" value="1"/>
</dbReference>
<accession>A0A1S3JBV4</accession>
<dbReference type="GO" id="GO:0006886">
    <property type="term" value="P:intracellular protein transport"/>
    <property type="evidence" value="ECO:0007669"/>
    <property type="project" value="UniProtKB-UniRule"/>
</dbReference>
<evidence type="ECO:0000256" key="2">
    <source>
        <dbReference type="ARBA" id="ARBA00022448"/>
    </source>
</evidence>
<name>A0A1S3JBV4_LINAN</name>
<dbReference type="InterPro" id="IPR036168">
    <property type="entry name" value="AP2_Mu_C_sf"/>
</dbReference>
<dbReference type="SUPFAM" id="SSF49447">
    <property type="entry name" value="Second domain of Mu2 adaptin subunit (ap50) of ap2 adaptor"/>
    <property type="match status" value="1"/>
</dbReference>
<keyword evidence="5" id="KW-0168">Coated pit</keyword>